<keyword evidence="1" id="KW-0805">Transcription regulation</keyword>
<dbReference type="GO" id="GO:0003700">
    <property type="term" value="F:DNA-binding transcription factor activity"/>
    <property type="evidence" value="ECO:0007669"/>
    <property type="project" value="InterPro"/>
</dbReference>
<accession>A0A1W6K6N9</accession>
<dbReference type="GeneID" id="77254987"/>
<dbReference type="InterPro" id="IPR020449">
    <property type="entry name" value="Tscrpt_reg_AraC-type_HTH"/>
</dbReference>
<sequence>MSSQTRSGDWVKRGRKSASLDRLEAYFTGNGYTPHRHDTYAIGHTLSGVHNFRYRGSLRNSLPGGTIAIYPDELHDGEAGTDEGFRYRIMYVEPALLQEVLGGRPLPYIPGGLSEDPRLMAASRALLQDMDQPLDHLEEADSIYDLAQALAAAAGNPTKRKKLDVLAAQRAREFMHASLDAMITMDELEAVTGRDRWGLSRDFRNLFGTSPYRYLTMRRLDRARELMQGGSSLAEVAVIVGFSDQSHFTNHFTRAYGITPARWLRMLR</sequence>
<evidence type="ECO:0000256" key="4">
    <source>
        <dbReference type="ARBA" id="ARBA00023163"/>
    </source>
</evidence>
<dbReference type="InterPro" id="IPR003313">
    <property type="entry name" value="AraC-bd"/>
</dbReference>
<dbReference type="PANTHER" id="PTHR46796:SF2">
    <property type="entry name" value="TRANSCRIPTIONAL REGULATORY PROTEIN"/>
    <property type="match status" value="1"/>
</dbReference>
<dbReference type="InterPro" id="IPR009057">
    <property type="entry name" value="Homeodomain-like_sf"/>
</dbReference>
<dbReference type="PANTHER" id="PTHR46796">
    <property type="entry name" value="HTH-TYPE TRANSCRIPTIONAL ACTIVATOR RHAS-RELATED"/>
    <property type="match status" value="1"/>
</dbReference>
<evidence type="ECO:0000313" key="7">
    <source>
        <dbReference type="EMBL" id="ARM83095.1"/>
    </source>
</evidence>
<dbReference type="SUPFAM" id="SSF51215">
    <property type="entry name" value="Regulatory protein AraC"/>
    <property type="match status" value="1"/>
</dbReference>
<comment type="function">
    <text evidence="5">Regulatory protein of the TOL plasmid xyl operons. XylS activates the xylXYZLTEGFJQKIH operon required for the degradation of toluene, m-xylene and p-xylene.</text>
</comment>
<dbReference type="EMBL" id="CP020931">
    <property type="protein sequence ID" value="ARM83095.1"/>
    <property type="molecule type" value="Genomic_DNA"/>
</dbReference>
<dbReference type="Pfam" id="PF12833">
    <property type="entry name" value="HTH_18"/>
    <property type="match status" value="1"/>
</dbReference>
<dbReference type="InterPro" id="IPR037923">
    <property type="entry name" value="HTH-like"/>
</dbReference>
<dbReference type="Gene3D" id="1.10.10.60">
    <property type="entry name" value="Homeodomain-like"/>
    <property type="match status" value="1"/>
</dbReference>
<keyword evidence="3" id="KW-0010">Activator</keyword>
<dbReference type="GO" id="GO:0009893">
    <property type="term" value="P:positive regulation of metabolic process"/>
    <property type="evidence" value="ECO:0007669"/>
    <property type="project" value="UniProtKB-ARBA"/>
</dbReference>
<evidence type="ECO:0000313" key="8">
    <source>
        <dbReference type="Proteomes" id="UP000193100"/>
    </source>
</evidence>
<keyword evidence="4" id="KW-0804">Transcription</keyword>
<evidence type="ECO:0000256" key="3">
    <source>
        <dbReference type="ARBA" id="ARBA00023159"/>
    </source>
</evidence>
<organism evidence="7 8">
    <name type="scientific">Marinobacter salarius</name>
    <dbReference type="NCBI Taxonomy" id="1420917"/>
    <lineage>
        <taxon>Bacteria</taxon>
        <taxon>Pseudomonadati</taxon>
        <taxon>Pseudomonadota</taxon>
        <taxon>Gammaproteobacteria</taxon>
        <taxon>Pseudomonadales</taxon>
        <taxon>Marinobacteraceae</taxon>
        <taxon>Marinobacter</taxon>
    </lineage>
</organism>
<reference evidence="7 8" key="1">
    <citation type="submission" date="2017-04" db="EMBL/GenBank/DDBJ databases">
        <title>Genome Sequence of Marinobacter salarius strain SMR5 Isolated from a culture of the Diatom Skeletonema marinoi.</title>
        <authorList>
            <person name="Topel M."/>
            <person name="Pinder M.I.M."/>
            <person name="Johansson O.N."/>
            <person name="Kourtchenko O."/>
            <person name="Godhe A."/>
            <person name="Clarke A.K."/>
        </authorList>
    </citation>
    <scope>NUCLEOTIDE SEQUENCE [LARGE SCALE GENOMIC DNA]</scope>
    <source>
        <strain evidence="7 8">SMR5</strain>
    </source>
</reference>
<evidence type="ECO:0000256" key="5">
    <source>
        <dbReference type="ARBA" id="ARBA00037345"/>
    </source>
</evidence>
<dbReference type="InterPro" id="IPR050204">
    <property type="entry name" value="AraC_XylS_family_regulators"/>
</dbReference>
<dbReference type="InterPro" id="IPR018062">
    <property type="entry name" value="HTH_AraC-typ_CS"/>
</dbReference>
<evidence type="ECO:0000256" key="2">
    <source>
        <dbReference type="ARBA" id="ARBA00023125"/>
    </source>
</evidence>
<protein>
    <submittedName>
        <fullName evidence="7">Regulatory protein PchR</fullName>
    </submittedName>
</protein>
<keyword evidence="2" id="KW-0238">DNA-binding</keyword>
<dbReference type="Pfam" id="PF02311">
    <property type="entry name" value="AraC_binding"/>
    <property type="match status" value="1"/>
</dbReference>
<gene>
    <name evidence="7" type="primary">pchR</name>
    <name evidence="7" type="ORF">MARSALSMR5_01001</name>
</gene>
<evidence type="ECO:0000256" key="1">
    <source>
        <dbReference type="ARBA" id="ARBA00023015"/>
    </source>
</evidence>
<dbReference type="RefSeq" id="WP_085679281.1">
    <property type="nucleotide sequence ID" value="NZ_CP020931.1"/>
</dbReference>
<dbReference type="PROSITE" id="PS01124">
    <property type="entry name" value="HTH_ARAC_FAMILY_2"/>
    <property type="match status" value="1"/>
</dbReference>
<dbReference type="GO" id="GO:0043565">
    <property type="term" value="F:sequence-specific DNA binding"/>
    <property type="evidence" value="ECO:0007669"/>
    <property type="project" value="InterPro"/>
</dbReference>
<dbReference type="AlphaFoldDB" id="A0A1W6K6N9"/>
<proteinExistence type="predicted"/>
<dbReference type="InterPro" id="IPR018060">
    <property type="entry name" value="HTH_AraC"/>
</dbReference>
<dbReference type="PROSITE" id="PS00041">
    <property type="entry name" value="HTH_ARAC_FAMILY_1"/>
    <property type="match status" value="1"/>
</dbReference>
<dbReference type="PRINTS" id="PR00032">
    <property type="entry name" value="HTHARAC"/>
</dbReference>
<dbReference type="Proteomes" id="UP000193100">
    <property type="component" value="Chromosome"/>
</dbReference>
<feature type="domain" description="HTH araC/xylS-type" evidence="6">
    <location>
        <begin position="169"/>
        <end position="266"/>
    </location>
</feature>
<dbReference type="SUPFAM" id="SSF46689">
    <property type="entry name" value="Homeodomain-like"/>
    <property type="match status" value="2"/>
</dbReference>
<evidence type="ECO:0000259" key="6">
    <source>
        <dbReference type="PROSITE" id="PS01124"/>
    </source>
</evidence>
<name>A0A1W6K6N9_9GAMM</name>
<dbReference type="SMART" id="SM00342">
    <property type="entry name" value="HTH_ARAC"/>
    <property type="match status" value="1"/>
</dbReference>